<dbReference type="EMBL" id="GBRH01282247">
    <property type="protein sequence ID" value="JAD15648.1"/>
    <property type="molecule type" value="Transcribed_RNA"/>
</dbReference>
<evidence type="ECO:0000313" key="1">
    <source>
        <dbReference type="EMBL" id="JAD15648.1"/>
    </source>
</evidence>
<reference evidence="1" key="1">
    <citation type="submission" date="2014-09" db="EMBL/GenBank/DDBJ databases">
        <authorList>
            <person name="Magalhaes I.L.F."/>
            <person name="Oliveira U."/>
            <person name="Santos F.R."/>
            <person name="Vidigal T.H.D.A."/>
            <person name="Brescovit A.D."/>
            <person name="Santos A.J."/>
        </authorList>
    </citation>
    <scope>NUCLEOTIDE SEQUENCE</scope>
    <source>
        <tissue evidence="1">Shoot tissue taken approximately 20 cm above the soil surface</tissue>
    </source>
</reference>
<organism evidence="1">
    <name type="scientific">Arundo donax</name>
    <name type="common">Giant reed</name>
    <name type="synonym">Donax arundinaceus</name>
    <dbReference type="NCBI Taxonomy" id="35708"/>
    <lineage>
        <taxon>Eukaryota</taxon>
        <taxon>Viridiplantae</taxon>
        <taxon>Streptophyta</taxon>
        <taxon>Embryophyta</taxon>
        <taxon>Tracheophyta</taxon>
        <taxon>Spermatophyta</taxon>
        <taxon>Magnoliopsida</taxon>
        <taxon>Liliopsida</taxon>
        <taxon>Poales</taxon>
        <taxon>Poaceae</taxon>
        <taxon>PACMAD clade</taxon>
        <taxon>Arundinoideae</taxon>
        <taxon>Arundineae</taxon>
        <taxon>Arundo</taxon>
    </lineage>
</organism>
<protein>
    <submittedName>
        <fullName evidence="1">Uncharacterized protein</fullName>
    </submittedName>
</protein>
<proteinExistence type="predicted"/>
<accession>A0A0A8XSC3</accession>
<dbReference type="AlphaFoldDB" id="A0A0A8XSC3"/>
<reference evidence="1" key="2">
    <citation type="journal article" date="2015" name="Data Brief">
        <title>Shoot transcriptome of the giant reed, Arundo donax.</title>
        <authorList>
            <person name="Barrero R.A."/>
            <person name="Guerrero F.D."/>
            <person name="Moolhuijzen P."/>
            <person name="Goolsby J.A."/>
            <person name="Tidwell J."/>
            <person name="Bellgard S.E."/>
            <person name="Bellgard M.I."/>
        </authorList>
    </citation>
    <scope>NUCLEOTIDE SEQUENCE</scope>
    <source>
        <tissue evidence="1">Shoot tissue taken approximately 20 cm above the soil surface</tissue>
    </source>
</reference>
<name>A0A0A8XSC3_ARUDO</name>
<sequence>MGLGPYSHQTWEPHTIAEPLTSVHHHCLAFY</sequence>